<evidence type="ECO:0000256" key="5">
    <source>
        <dbReference type="ARBA" id="ARBA00022679"/>
    </source>
</evidence>
<feature type="transmembrane region" description="Helical" evidence="14">
    <location>
        <begin position="6"/>
        <end position="29"/>
    </location>
</feature>
<keyword evidence="11" id="KW-0902">Two-component regulatory system</keyword>
<feature type="transmembrane region" description="Helical" evidence="14">
    <location>
        <begin position="118"/>
        <end position="140"/>
    </location>
</feature>
<feature type="transmembrane region" description="Helical" evidence="14">
    <location>
        <begin position="36"/>
        <end position="56"/>
    </location>
</feature>
<dbReference type="InterPro" id="IPR000014">
    <property type="entry name" value="PAS"/>
</dbReference>
<evidence type="ECO:0000256" key="13">
    <source>
        <dbReference type="SAM" id="MobiDB-lite"/>
    </source>
</evidence>
<evidence type="ECO:0000256" key="12">
    <source>
        <dbReference type="ARBA" id="ARBA00023136"/>
    </source>
</evidence>
<feature type="region of interest" description="Disordered" evidence="13">
    <location>
        <begin position="591"/>
        <end position="610"/>
    </location>
</feature>
<dbReference type="AlphaFoldDB" id="A0A8D5AJT1"/>
<dbReference type="GO" id="GO:0005524">
    <property type="term" value="F:ATP binding"/>
    <property type="evidence" value="ECO:0007669"/>
    <property type="project" value="UniProtKB-KW"/>
</dbReference>
<comment type="subcellular location">
    <subcellularLocation>
        <location evidence="2">Membrane</location>
    </subcellularLocation>
</comment>
<dbReference type="InterPro" id="IPR001789">
    <property type="entry name" value="Sig_transdc_resp-reg_receiver"/>
</dbReference>
<feature type="domain" description="Histidine kinase/HSP90-like ATPase" evidence="15">
    <location>
        <begin position="471"/>
        <end position="587"/>
    </location>
</feature>
<dbReference type="InterPro" id="IPR003661">
    <property type="entry name" value="HisK_dim/P_dom"/>
</dbReference>
<evidence type="ECO:0000256" key="11">
    <source>
        <dbReference type="ARBA" id="ARBA00023012"/>
    </source>
</evidence>
<dbReference type="EC" id="2.7.13.3" evidence="3"/>
<feature type="domain" description="Response regulatory" evidence="17">
    <location>
        <begin position="612"/>
        <end position="728"/>
    </location>
</feature>
<protein>
    <recommendedName>
        <fullName evidence="3">histidine kinase</fullName>
        <ecNumber evidence="3">2.7.13.3</ecNumber>
    </recommendedName>
</protein>
<evidence type="ECO:0000259" key="16">
    <source>
        <dbReference type="SMART" id="SM00388"/>
    </source>
</evidence>
<dbReference type="NCBIfam" id="TIGR00229">
    <property type="entry name" value="sensory_box"/>
    <property type="match status" value="1"/>
</dbReference>
<keyword evidence="12 14" id="KW-0472">Membrane</keyword>
<evidence type="ECO:0000256" key="14">
    <source>
        <dbReference type="SAM" id="Phobius"/>
    </source>
</evidence>
<dbReference type="PANTHER" id="PTHR45339">
    <property type="entry name" value="HYBRID SIGNAL TRANSDUCTION HISTIDINE KINASE J"/>
    <property type="match status" value="1"/>
</dbReference>
<evidence type="ECO:0000256" key="6">
    <source>
        <dbReference type="ARBA" id="ARBA00022692"/>
    </source>
</evidence>
<dbReference type="SMART" id="SM00387">
    <property type="entry name" value="HATPase_c"/>
    <property type="match status" value="1"/>
</dbReference>
<feature type="transmembrane region" description="Helical" evidence="14">
    <location>
        <begin position="152"/>
        <end position="176"/>
    </location>
</feature>
<keyword evidence="8" id="KW-0418">Kinase</keyword>
<evidence type="ECO:0000259" key="17">
    <source>
        <dbReference type="SMART" id="SM00448"/>
    </source>
</evidence>
<dbReference type="Pfam" id="PF08448">
    <property type="entry name" value="PAS_4"/>
    <property type="match status" value="1"/>
</dbReference>
<dbReference type="CDD" id="cd00130">
    <property type="entry name" value="PAS"/>
    <property type="match status" value="1"/>
</dbReference>
<keyword evidence="19" id="KW-1185">Reference proteome</keyword>
<evidence type="ECO:0000256" key="7">
    <source>
        <dbReference type="ARBA" id="ARBA00022741"/>
    </source>
</evidence>
<keyword evidence="9" id="KW-0067">ATP-binding</keyword>
<evidence type="ECO:0000256" key="3">
    <source>
        <dbReference type="ARBA" id="ARBA00012438"/>
    </source>
</evidence>
<feature type="transmembrane region" description="Helical" evidence="14">
    <location>
        <begin position="62"/>
        <end position="82"/>
    </location>
</feature>
<dbReference type="FunFam" id="3.30.565.10:FF:000010">
    <property type="entry name" value="Sensor histidine kinase RcsC"/>
    <property type="match status" value="1"/>
</dbReference>
<evidence type="ECO:0000256" key="1">
    <source>
        <dbReference type="ARBA" id="ARBA00000085"/>
    </source>
</evidence>
<evidence type="ECO:0000259" key="15">
    <source>
        <dbReference type="SMART" id="SM00387"/>
    </source>
</evidence>
<dbReference type="GO" id="GO:0016020">
    <property type="term" value="C:membrane"/>
    <property type="evidence" value="ECO:0007669"/>
    <property type="project" value="UniProtKB-SubCell"/>
</dbReference>
<reference evidence="18" key="1">
    <citation type="submission" date="2019-06" db="EMBL/GenBank/DDBJ databases">
        <title>Complete genome sequence of Methylogaea oryzae strain JCM16910.</title>
        <authorList>
            <person name="Asakawa S."/>
        </authorList>
    </citation>
    <scope>NUCLEOTIDE SEQUENCE</scope>
    <source>
        <strain evidence="18">E10</strain>
    </source>
</reference>
<evidence type="ECO:0000256" key="9">
    <source>
        <dbReference type="ARBA" id="ARBA00022840"/>
    </source>
</evidence>
<evidence type="ECO:0000313" key="18">
    <source>
        <dbReference type="EMBL" id="BBL72746.1"/>
    </source>
</evidence>
<dbReference type="FunFam" id="1.10.287.130:FF:000004">
    <property type="entry name" value="Ethylene receptor 1"/>
    <property type="match status" value="1"/>
</dbReference>
<name>A0A8D5AJT1_9GAMM</name>
<gene>
    <name evidence="18" type="ORF">MoryE10_33520</name>
</gene>
<evidence type="ECO:0000313" key="19">
    <source>
        <dbReference type="Proteomes" id="UP000824988"/>
    </source>
</evidence>
<feature type="domain" description="Signal transduction histidine kinase dimerisation/phosphoacceptor" evidence="16">
    <location>
        <begin position="359"/>
        <end position="424"/>
    </location>
</feature>
<dbReference type="PANTHER" id="PTHR45339:SF1">
    <property type="entry name" value="HYBRID SIGNAL TRANSDUCTION HISTIDINE KINASE J"/>
    <property type="match status" value="1"/>
</dbReference>
<dbReference type="RefSeq" id="WP_221047742.1">
    <property type="nucleotide sequence ID" value="NZ_AP019782.1"/>
</dbReference>
<comment type="catalytic activity">
    <reaction evidence="1">
        <text>ATP + protein L-histidine = ADP + protein N-phospho-L-histidine.</text>
        <dbReference type="EC" id="2.7.13.3"/>
    </reaction>
</comment>
<accession>A0A8D5AJT1</accession>
<dbReference type="CDD" id="cd16922">
    <property type="entry name" value="HATPase_EvgS-ArcB-TorS-like"/>
    <property type="match status" value="1"/>
</dbReference>
<dbReference type="EMBL" id="AP019782">
    <property type="protein sequence ID" value="BBL72746.1"/>
    <property type="molecule type" value="Genomic_DNA"/>
</dbReference>
<dbReference type="Pfam" id="PF02518">
    <property type="entry name" value="HATPase_c"/>
    <property type="match status" value="1"/>
</dbReference>
<keyword evidence="4" id="KW-0597">Phosphoprotein</keyword>
<dbReference type="Pfam" id="PF00072">
    <property type="entry name" value="Response_reg"/>
    <property type="match status" value="1"/>
</dbReference>
<evidence type="ECO:0000256" key="10">
    <source>
        <dbReference type="ARBA" id="ARBA00022989"/>
    </source>
</evidence>
<keyword evidence="10 14" id="KW-1133">Transmembrane helix</keyword>
<dbReference type="CDD" id="cd00082">
    <property type="entry name" value="HisKA"/>
    <property type="match status" value="1"/>
</dbReference>
<dbReference type="SMART" id="SM00388">
    <property type="entry name" value="HisKA"/>
    <property type="match status" value="1"/>
</dbReference>
<keyword evidence="5" id="KW-0808">Transferase</keyword>
<evidence type="ECO:0000256" key="2">
    <source>
        <dbReference type="ARBA" id="ARBA00004370"/>
    </source>
</evidence>
<dbReference type="InterPro" id="IPR003594">
    <property type="entry name" value="HATPase_dom"/>
</dbReference>
<dbReference type="Proteomes" id="UP000824988">
    <property type="component" value="Chromosome"/>
</dbReference>
<evidence type="ECO:0000256" key="4">
    <source>
        <dbReference type="ARBA" id="ARBA00022553"/>
    </source>
</evidence>
<sequence>MVLDVATLTVVAFTTCAGLSLAMLLAWRFVLHDKPLFLWGVSQGLIAVGYTLFPWRGVLPDIFSIVISNELFAIASALTWVAACRYRRVRPFRAIILATFFLFLASFSYYALVVPDLGTRIVLVRSTMGFFGVGGGLTLLWPGPERHSTVNVVVGICISLLGAAMVLSLLFSGGAVHADTPQSASQAVALPILIGILGHLVWGLGVVMMVLADITSELRQSTNLLQSVLDAIPSRVFWKDRHFRYLGCNRRFAIDAGYKDTAALIGKTDYELCWAQEAERYRADDLAVIAAGQPRMNFEECVIRSDGTPRTVSTSKVPLSRADGRIIGMVGAYDDITERKATQAQLEHALREAQTATRAKSEFLANMSHEIRTPMNGVLGMVEVALMENPSDAMRGYLEQIRSSGGHLLSILNDILDLSKIEAGKLELESEPFTLSDYLQTPIAMAASQARNKGLEFHYDLDPAVPASLLGDGRRIAQILANLLSNAVKFTAAGRVELRVSLLAQEPNRATVGLTVRDSGIGMSEKQLDKLFDAFVQAESSTTRKYGGTGLGLTISKRLVEEMGGQIRVESQLNQGSTFLVSLPLAIPADQAGERRESAPAAPPPQARYNGKRGLLVEDNAVNRMVAEALLKKWGMAVDAAEDGQEAVELLENAAPSAYDIVLMDIQMPRMDGLEATRRIRLRHGAEALPIIAVTANAYETDRQAALAAGMNDYIAKPLEAGKLQRVLDDYLLG</sequence>
<proteinExistence type="predicted"/>
<dbReference type="Pfam" id="PF00512">
    <property type="entry name" value="HisKA"/>
    <property type="match status" value="1"/>
</dbReference>
<dbReference type="SMART" id="SM00448">
    <property type="entry name" value="REC"/>
    <property type="match status" value="1"/>
</dbReference>
<dbReference type="GO" id="GO:0000155">
    <property type="term" value="F:phosphorelay sensor kinase activity"/>
    <property type="evidence" value="ECO:0007669"/>
    <property type="project" value="InterPro"/>
</dbReference>
<feature type="transmembrane region" description="Helical" evidence="14">
    <location>
        <begin position="188"/>
        <end position="211"/>
    </location>
</feature>
<evidence type="ECO:0000256" key="8">
    <source>
        <dbReference type="ARBA" id="ARBA00022777"/>
    </source>
</evidence>
<feature type="transmembrane region" description="Helical" evidence="14">
    <location>
        <begin position="94"/>
        <end position="112"/>
    </location>
</feature>
<organism evidence="18 19">
    <name type="scientific">Methylogaea oryzae</name>
    <dbReference type="NCBI Taxonomy" id="1295382"/>
    <lineage>
        <taxon>Bacteria</taxon>
        <taxon>Pseudomonadati</taxon>
        <taxon>Pseudomonadota</taxon>
        <taxon>Gammaproteobacteria</taxon>
        <taxon>Methylococcales</taxon>
        <taxon>Methylococcaceae</taxon>
        <taxon>Methylogaea</taxon>
    </lineage>
</organism>
<keyword evidence="7" id="KW-0547">Nucleotide-binding</keyword>
<dbReference type="KEGG" id="moz:MoryE10_33520"/>
<dbReference type="InterPro" id="IPR013656">
    <property type="entry name" value="PAS_4"/>
</dbReference>
<dbReference type="CDD" id="cd17546">
    <property type="entry name" value="REC_hyHK_CKI1_RcsC-like"/>
    <property type="match status" value="1"/>
</dbReference>
<keyword evidence="6 14" id="KW-0812">Transmembrane</keyword>